<comment type="caution">
    <text evidence="1">The sequence shown here is derived from an EMBL/GenBank/DDBJ whole genome shotgun (WGS) entry which is preliminary data.</text>
</comment>
<proteinExistence type="predicted"/>
<name>A0A8J2HK53_COTCN</name>
<protein>
    <submittedName>
        <fullName evidence="1">Uncharacterized protein</fullName>
    </submittedName>
</protein>
<dbReference type="AlphaFoldDB" id="A0A8J2HK53"/>
<evidence type="ECO:0000313" key="2">
    <source>
        <dbReference type="Proteomes" id="UP000786811"/>
    </source>
</evidence>
<accession>A0A8J2HK53</accession>
<reference evidence="1" key="1">
    <citation type="submission" date="2021-04" db="EMBL/GenBank/DDBJ databases">
        <authorList>
            <person name="Chebbi M.A.C M."/>
        </authorList>
    </citation>
    <scope>NUCLEOTIDE SEQUENCE</scope>
</reference>
<organism evidence="1 2">
    <name type="scientific">Cotesia congregata</name>
    <name type="common">Parasitoid wasp</name>
    <name type="synonym">Apanteles congregatus</name>
    <dbReference type="NCBI Taxonomy" id="51543"/>
    <lineage>
        <taxon>Eukaryota</taxon>
        <taxon>Metazoa</taxon>
        <taxon>Ecdysozoa</taxon>
        <taxon>Arthropoda</taxon>
        <taxon>Hexapoda</taxon>
        <taxon>Insecta</taxon>
        <taxon>Pterygota</taxon>
        <taxon>Neoptera</taxon>
        <taxon>Endopterygota</taxon>
        <taxon>Hymenoptera</taxon>
        <taxon>Apocrita</taxon>
        <taxon>Ichneumonoidea</taxon>
        <taxon>Braconidae</taxon>
        <taxon>Microgastrinae</taxon>
        <taxon>Cotesia</taxon>
    </lineage>
</organism>
<dbReference type="OrthoDB" id="7698997at2759"/>
<dbReference type="Proteomes" id="UP000786811">
    <property type="component" value="Unassembled WGS sequence"/>
</dbReference>
<dbReference type="EMBL" id="CAJNRD030001122">
    <property type="protein sequence ID" value="CAG5100586.1"/>
    <property type="molecule type" value="Genomic_DNA"/>
</dbReference>
<keyword evidence="2" id="KW-1185">Reference proteome</keyword>
<evidence type="ECO:0000313" key="1">
    <source>
        <dbReference type="EMBL" id="CAG5100586.1"/>
    </source>
</evidence>
<sequence>MTDKIQQTMKKFIPTKDIYNYHYKLPDYITNKIKIRNYYKRRHQRTRSVYDKNIYISLVKDVRYSIKEYHNKQIEFRLKTLNIKDHTLWKAIKMRKKSNNTIPTLHSKQGLVYDDKSKAEAIADVFEETHNLTRDMSDKATEKQKL</sequence>
<gene>
    <name evidence="1" type="ORF">HICCMSTLAB_LOCUS9659</name>
</gene>